<reference evidence="1" key="1">
    <citation type="journal article" date="2020" name="mSystems">
        <title>Genome- and Community-Level Interaction Insights into Carbon Utilization and Element Cycling Functions of Hydrothermarchaeota in Hydrothermal Sediment.</title>
        <authorList>
            <person name="Zhou Z."/>
            <person name="Liu Y."/>
            <person name="Xu W."/>
            <person name="Pan J."/>
            <person name="Luo Z.H."/>
            <person name="Li M."/>
        </authorList>
    </citation>
    <scope>NUCLEOTIDE SEQUENCE [LARGE SCALE GENOMIC DNA]</scope>
    <source>
        <strain evidence="1">SpSt-289</strain>
    </source>
</reference>
<dbReference type="AlphaFoldDB" id="A0A7C1FGW2"/>
<proteinExistence type="predicted"/>
<dbReference type="NCBIfam" id="TIGR02081">
    <property type="entry name" value="metW"/>
    <property type="match status" value="1"/>
</dbReference>
<comment type="caution">
    <text evidence="1">The sequence shown here is derived from an EMBL/GenBank/DDBJ whole genome shotgun (WGS) entry which is preliminary data.</text>
</comment>
<organism evidence="1">
    <name type="scientific">Caldilinea aerophila</name>
    <dbReference type="NCBI Taxonomy" id="133453"/>
    <lineage>
        <taxon>Bacteria</taxon>
        <taxon>Bacillati</taxon>
        <taxon>Chloroflexota</taxon>
        <taxon>Caldilineae</taxon>
        <taxon>Caldilineales</taxon>
        <taxon>Caldilineaceae</taxon>
        <taxon>Caldilinea</taxon>
    </lineage>
</organism>
<name>A0A7C1FGW2_9CHLR</name>
<dbReference type="InterPro" id="IPR029063">
    <property type="entry name" value="SAM-dependent_MTases_sf"/>
</dbReference>
<dbReference type="InterPro" id="IPR010743">
    <property type="entry name" value="Methionine_synth_MetW"/>
</dbReference>
<dbReference type="SUPFAM" id="SSF53335">
    <property type="entry name" value="S-adenosyl-L-methionine-dependent methyltransferases"/>
    <property type="match status" value="1"/>
</dbReference>
<protein>
    <submittedName>
        <fullName evidence="1">Methionine biosynthesis protein MetW</fullName>
    </submittedName>
</protein>
<dbReference type="Pfam" id="PF07021">
    <property type="entry name" value="MetW"/>
    <property type="match status" value="1"/>
</dbReference>
<accession>A0A7C1FGW2</accession>
<gene>
    <name evidence="1" type="primary">metW</name>
    <name evidence="1" type="ORF">ENQ20_14570</name>
</gene>
<sequence>MSAQVQILPAEESNQVNLRPDLLAIADLVKPGWRVLDLGCGDGALLEYLRDHKQVKGRGIELSESGVLACVRRGLSVRQGNLQEGLADYPDQSFDAVILSQTLPFLDNPAMILNEMLRVGRIAIVSFSNWGHWRCRLELLFTGRMPVAVDLPQQWYESPRRQPFTVTDFARFCRQIGILIDQQIYLNRGVRIRTGRFKNLLSTTAVFTLQKINPP</sequence>
<dbReference type="CDD" id="cd02440">
    <property type="entry name" value="AdoMet_MTases"/>
    <property type="match status" value="1"/>
</dbReference>
<dbReference type="EMBL" id="DSMG01000151">
    <property type="protein sequence ID" value="HDX32692.1"/>
    <property type="molecule type" value="Genomic_DNA"/>
</dbReference>
<evidence type="ECO:0000313" key="1">
    <source>
        <dbReference type="EMBL" id="HDX32692.1"/>
    </source>
</evidence>
<dbReference type="Gene3D" id="3.40.50.150">
    <property type="entry name" value="Vaccinia Virus protein VP39"/>
    <property type="match status" value="1"/>
</dbReference>